<evidence type="ECO:0000313" key="3">
    <source>
        <dbReference type="Proteomes" id="UP000807342"/>
    </source>
</evidence>
<dbReference type="AlphaFoldDB" id="A0A9P6BYR4"/>
<proteinExistence type="predicted"/>
<keyword evidence="3" id="KW-1185">Reference proteome</keyword>
<accession>A0A9P6BYR4</accession>
<evidence type="ECO:0000313" key="2">
    <source>
        <dbReference type="EMBL" id="KAF9445431.1"/>
    </source>
</evidence>
<dbReference type="EMBL" id="MU151301">
    <property type="protein sequence ID" value="KAF9445431.1"/>
    <property type="molecule type" value="Genomic_DNA"/>
</dbReference>
<feature type="compositionally biased region" description="Low complexity" evidence="1">
    <location>
        <begin position="191"/>
        <end position="206"/>
    </location>
</feature>
<protein>
    <submittedName>
        <fullName evidence="2">Uncharacterized protein</fullName>
    </submittedName>
</protein>
<dbReference type="Proteomes" id="UP000807342">
    <property type="component" value="Unassembled WGS sequence"/>
</dbReference>
<sequence length="417" mass="44907">MPCKPKNMIANNAPTAPAFKPSDATQCFLTAMNQDCCMASSFTIEEYSTLVPPAWRSMVMDDLLHIQFRIALNKTSPPSTASIEVDNDDKDASDINELSPTEELTNIIATFGQWFESNNIVDDVCPAPHHCPIPPPYTRPHQADALPCNCLHVDDIPTPPPCMQPHCDDEDIPMEPAAPTHAFSEAASQTPTPSHEMSMPPSPPAAVASIPPAGPCGHASYAGAVARNLNPAAPPFMCGPPCAPVAQPPAQAQQPVSSKCLKWPFFVTRGPSHHQFFIEVPAIPSDTSLPTLVIMANRALAQAKSTLKVDSACISPHGITCATATIPSTLDLNIIEATLSGRLLRACVTIPVSRSFIKIMDVPFFKSRTTDPFSSAEVDTQLQHSIIPSDFVVHWCYVQNSPKADSATIWIDLSNSQ</sequence>
<feature type="region of interest" description="Disordered" evidence="1">
    <location>
        <begin position="182"/>
        <end position="206"/>
    </location>
</feature>
<evidence type="ECO:0000256" key="1">
    <source>
        <dbReference type="SAM" id="MobiDB-lite"/>
    </source>
</evidence>
<name>A0A9P6BYR4_9AGAR</name>
<comment type="caution">
    <text evidence="2">The sequence shown here is derived from an EMBL/GenBank/DDBJ whole genome shotgun (WGS) entry which is preliminary data.</text>
</comment>
<dbReference type="OrthoDB" id="3123246at2759"/>
<organism evidence="2 3">
    <name type="scientific">Macrolepiota fuliginosa MF-IS2</name>
    <dbReference type="NCBI Taxonomy" id="1400762"/>
    <lineage>
        <taxon>Eukaryota</taxon>
        <taxon>Fungi</taxon>
        <taxon>Dikarya</taxon>
        <taxon>Basidiomycota</taxon>
        <taxon>Agaricomycotina</taxon>
        <taxon>Agaricomycetes</taxon>
        <taxon>Agaricomycetidae</taxon>
        <taxon>Agaricales</taxon>
        <taxon>Agaricineae</taxon>
        <taxon>Agaricaceae</taxon>
        <taxon>Macrolepiota</taxon>
    </lineage>
</organism>
<gene>
    <name evidence="2" type="ORF">P691DRAFT_762491</name>
</gene>
<reference evidence="2" key="1">
    <citation type="submission" date="2020-11" db="EMBL/GenBank/DDBJ databases">
        <authorList>
            <consortium name="DOE Joint Genome Institute"/>
            <person name="Ahrendt S."/>
            <person name="Riley R."/>
            <person name="Andreopoulos W."/>
            <person name="Labutti K."/>
            <person name="Pangilinan J."/>
            <person name="Ruiz-Duenas F.J."/>
            <person name="Barrasa J.M."/>
            <person name="Sanchez-Garcia M."/>
            <person name="Camarero S."/>
            <person name="Miyauchi S."/>
            <person name="Serrano A."/>
            <person name="Linde D."/>
            <person name="Babiker R."/>
            <person name="Drula E."/>
            <person name="Ayuso-Fernandez I."/>
            <person name="Pacheco R."/>
            <person name="Padilla G."/>
            <person name="Ferreira P."/>
            <person name="Barriuso J."/>
            <person name="Kellner H."/>
            <person name="Castanera R."/>
            <person name="Alfaro M."/>
            <person name="Ramirez L."/>
            <person name="Pisabarro A.G."/>
            <person name="Kuo A."/>
            <person name="Tritt A."/>
            <person name="Lipzen A."/>
            <person name="He G."/>
            <person name="Yan M."/>
            <person name="Ng V."/>
            <person name="Cullen D."/>
            <person name="Martin F."/>
            <person name="Rosso M.-N."/>
            <person name="Henrissat B."/>
            <person name="Hibbett D."/>
            <person name="Martinez A.T."/>
            <person name="Grigoriev I.V."/>
        </authorList>
    </citation>
    <scope>NUCLEOTIDE SEQUENCE</scope>
    <source>
        <strain evidence="2">MF-IS2</strain>
    </source>
</reference>